<dbReference type="Proteomes" id="UP000807115">
    <property type="component" value="Chromosome 10"/>
</dbReference>
<evidence type="ECO:0000313" key="3">
    <source>
        <dbReference type="EMBL" id="KAG0515327.1"/>
    </source>
</evidence>
<feature type="region of interest" description="Disordered" evidence="1">
    <location>
        <begin position="269"/>
        <end position="300"/>
    </location>
</feature>
<proteinExistence type="predicted"/>
<reference evidence="3" key="2">
    <citation type="submission" date="2020-10" db="EMBL/GenBank/DDBJ databases">
        <authorList>
            <person name="Cooper E.A."/>
            <person name="Brenton Z.W."/>
            <person name="Flinn B.S."/>
            <person name="Jenkins J."/>
            <person name="Shu S."/>
            <person name="Flowers D."/>
            <person name="Luo F."/>
            <person name="Wang Y."/>
            <person name="Xia P."/>
            <person name="Barry K."/>
            <person name="Daum C."/>
            <person name="Lipzen A."/>
            <person name="Yoshinaga Y."/>
            <person name="Schmutz J."/>
            <person name="Saski C."/>
            <person name="Vermerris W."/>
            <person name="Kresovich S."/>
        </authorList>
    </citation>
    <scope>NUCLEOTIDE SEQUENCE</scope>
</reference>
<comment type="caution">
    <text evidence="3">The sequence shown here is derived from an EMBL/GenBank/DDBJ whole genome shotgun (WGS) entry which is preliminary data.</text>
</comment>
<evidence type="ECO:0000313" key="4">
    <source>
        <dbReference type="Proteomes" id="UP000807115"/>
    </source>
</evidence>
<reference evidence="3" key="1">
    <citation type="journal article" date="2019" name="BMC Genomics">
        <title>A new reference genome for Sorghum bicolor reveals high levels of sequence similarity between sweet and grain genotypes: implications for the genetics of sugar metabolism.</title>
        <authorList>
            <person name="Cooper E.A."/>
            <person name="Brenton Z.W."/>
            <person name="Flinn B.S."/>
            <person name="Jenkins J."/>
            <person name="Shu S."/>
            <person name="Flowers D."/>
            <person name="Luo F."/>
            <person name="Wang Y."/>
            <person name="Xia P."/>
            <person name="Barry K."/>
            <person name="Daum C."/>
            <person name="Lipzen A."/>
            <person name="Yoshinaga Y."/>
            <person name="Schmutz J."/>
            <person name="Saski C."/>
            <person name="Vermerris W."/>
            <person name="Kresovich S."/>
        </authorList>
    </citation>
    <scope>NUCLEOTIDE SEQUENCE</scope>
</reference>
<dbReference type="EMBL" id="CM027689">
    <property type="protein sequence ID" value="KAG0515327.1"/>
    <property type="molecule type" value="Genomic_DNA"/>
</dbReference>
<organism evidence="3 4">
    <name type="scientific">Sorghum bicolor</name>
    <name type="common">Sorghum</name>
    <name type="synonym">Sorghum vulgare</name>
    <dbReference type="NCBI Taxonomy" id="4558"/>
    <lineage>
        <taxon>Eukaryota</taxon>
        <taxon>Viridiplantae</taxon>
        <taxon>Streptophyta</taxon>
        <taxon>Embryophyta</taxon>
        <taxon>Tracheophyta</taxon>
        <taxon>Spermatophyta</taxon>
        <taxon>Magnoliopsida</taxon>
        <taxon>Liliopsida</taxon>
        <taxon>Poales</taxon>
        <taxon>Poaceae</taxon>
        <taxon>PACMAD clade</taxon>
        <taxon>Panicoideae</taxon>
        <taxon>Andropogonodae</taxon>
        <taxon>Andropogoneae</taxon>
        <taxon>Sorghinae</taxon>
        <taxon>Sorghum</taxon>
    </lineage>
</organism>
<feature type="chain" id="PRO_5038129304" evidence="2">
    <location>
        <begin position="47"/>
        <end position="300"/>
    </location>
</feature>
<feature type="compositionally biased region" description="Basic residues" evidence="1">
    <location>
        <begin position="190"/>
        <end position="201"/>
    </location>
</feature>
<evidence type="ECO:0000256" key="1">
    <source>
        <dbReference type="SAM" id="MobiDB-lite"/>
    </source>
</evidence>
<feature type="region of interest" description="Disordered" evidence="1">
    <location>
        <begin position="140"/>
        <end position="201"/>
    </location>
</feature>
<feature type="signal peptide" evidence="2">
    <location>
        <begin position="1"/>
        <end position="46"/>
    </location>
</feature>
<feature type="compositionally biased region" description="Basic residues" evidence="1">
    <location>
        <begin position="166"/>
        <end position="176"/>
    </location>
</feature>
<accession>A0A921Q500</accession>
<name>A0A921Q500_SORBI</name>
<gene>
    <name evidence="3" type="ORF">BDA96_10G268600</name>
</gene>
<protein>
    <submittedName>
        <fullName evidence="3">Uncharacterized protein</fullName>
    </submittedName>
</protein>
<evidence type="ECO:0000256" key="2">
    <source>
        <dbReference type="SAM" id="SignalP"/>
    </source>
</evidence>
<sequence length="300" mass="32626">MCTSRSSFDQLGELRLRRQGTAMGPSGRSWLLVLLVCATLCAHVSAASDTTVLAAERTRRKDPPRRAQVLHGRRPGFSAAPVVRRSRALWFVAVAAAALQLLSYSRRVFAPRSLLLLVFTAAAVASFNGSTTATLDLRVSQADGRPRPPSPTSTGLLADGEDGRRRGLAARRRRAGHSNDVARRVAAASRRAHRSRRQHSRRIRTALDTMDTCVAMDEWVAAAGQSHTAWSPTCSNRDVPAQVGLRSYNQSGPRATLCSPYNSDLSDRPCAAGEVTADNAQQAPIEEKAAHSPRRPYRRV</sequence>
<feature type="compositionally biased region" description="Basic residues" evidence="1">
    <location>
        <begin position="291"/>
        <end position="300"/>
    </location>
</feature>
<dbReference type="AlphaFoldDB" id="A0A921Q500"/>
<keyword evidence="2" id="KW-0732">Signal</keyword>